<dbReference type="PANTHER" id="PTHR33835:SF2">
    <property type="entry name" value="LYSINE-TRNA LIGASE"/>
    <property type="match status" value="1"/>
</dbReference>
<evidence type="ECO:0000313" key="1">
    <source>
        <dbReference type="EMBL" id="CAB9509152.1"/>
    </source>
</evidence>
<sequence>MWRQLYDNGGSPKRGTSLSRREWWNTNLLQLSVGGLLSTWVPEHAHAAPITTPYLMEEYFQPPNTAADQGRFYFPTLTPPFAKRATYQYTLGRNAWALEQLLTFANVSATIRCNVVQLESTGGLWVHSPHWPTGEFCYLLDQLQGDVEHIVLPCNALEHKAPMKAFIQKYPKAQVWISPGQRQHGPTTKLGQEFDMATLYVDIPENAGPVSEVAFCHKPTKTLVATDAVVYIPTEAPNIFTTYFDTDTVRDDPTFWPKTVLQAVFLPLRTNDDNNYPGFGAIENRLVRAPILRAFADARAPNAVKDWVAKIATQFDFDRIITSHFASPIAATPQDFASCFSYLTPITGNSNSNDKLPPIACQDWELLEGLNQVIAENKLGAPATFDYKKDCQ</sequence>
<protein>
    <submittedName>
        <fullName evidence="1">Uncharacterized protein</fullName>
    </submittedName>
</protein>
<dbReference type="Proteomes" id="UP001153069">
    <property type="component" value="Unassembled WGS sequence"/>
</dbReference>
<dbReference type="EMBL" id="CAICTM010000376">
    <property type="protein sequence ID" value="CAB9509152.1"/>
    <property type="molecule type" value="Genomic_DNA"/>
</dbReference>
<proteinExistence type="predicted"/>
<dbReference type="InterPro" id="IPR025638">
    <property type="entry name" value="DUF4336"/>
</dbReference>
<evidence type="ECO:0000313" key="2">
    <source>
        <dbReference type="Proteomes" id="UP001153069"/>
    </source>
</evidence>
<keyword evidence="2" id="KW-1185">Reference proteome</keyword>
<gene>
    <name evidence="1" type="ORF">SEMRO_377_G129950.2</name>
</gene>
<dbReference type="Pfam" id="PF14234">
    <property type="entry name" value="DUF4336"/>
    <property type="match status" value="3"/>
</dbReference>
<dbReference type="PANTHER" id="PTHR33835">
    <property type="entry name" value="YALI0C07656P"/>
    <property type="match status" value="1"/>
</dbReference>
<dbReference type="OrthoDB" id="421671at2759"/>
<organism evidence="1 2">
    <name type="scientific">Seminavis robusta</name>
    <dbReference type="NCBI Taxonomy" id="568900"/>
    <lineage>
        <taxon>Eukaryota</taxon>
        <taxon>Sar</taxon>
        <taxon>Stramenopiles</taxon>
        <taxon>Ochrophyta</taxon>
        <taxon>Bacillariophyta</taxon>
        <taxon>Bacillariophyceae</taxon>
        <taxon>Bacillariophycidae</taxon>
        <taxon>Naviculales</taxon>
        <taxon>Naviculaceae</taxon>
        <taxon>Seminavis</taxon>
    </lineage>
</organism>
<dbReference type="AlphaFoldDB" id="A0A9N8DUZ3"/>
<name>A0A9N8DUZ3_9STRA</name>
<accession>A0A9N8DUZ3</accession>
<reference evidence="1" key="1">
    <citation type="submission" date="2020-06" db="EMBL/GenBank/DDBJ databases">
        <authorList>
            <consortium name="Plant Systems Biology data submission"/>
        </authorList>
    </citation>
    <scope>NUCLEOTIDE SEQUENCE</scope>
    <source>
        <strain evidence="1">D6</strain>
    </source>
</reference>
<comment type="caution">
    <text evidence="1">The sequence shown here is derived from an EMBL/GenBank/DDBJ whole genome shotgun (WGS) entry which is preliminary data.</text>
</comment>